<dbReference type="AlphaFoldDB" id="A0A7X0H7S8"/>
<dbReference type="Proteomes" id="UP000541810">
    <property type="component" value="Unassembled WGS sequence"/>
</dbReference>
<organism evidence="2 3">
    <name type="scientific">Algisphaera agarilytica</name>
    <dbReference type="NCBI Taxonomy" id="1385975"/>
    <lineage>
        <taxon>Bacteria</taxon>
        <taxon>Pseudomonadati</taxon>
        <taxon>Planctomycetota</taxon>
        <taxon>Phycisphaerae</taxon>
        <taxon>Phycisphaerales</taxon>
        <taxon>Phycisphaeraceae</taxon>
        <taxon>Algisphaera</taxon>
    </lineage>
</organism>
<gene>
    <name evidence="2" type="ORF">HNQ40_002671</name>
</gene>
<sequence length="310" mass="34036">MFIIKLGIRETVMLRTLTSRILALLTAALLVESASAQLLSLTAVRDGRVEAELIAEHTAVVPGETARVGLRLKMDEGWHTYWKNPGDSGMATSIEWQLPEGVTAEDIDWPAPHYYEVGGLASYGYEGEIVLPVVIHVPADFKGERVRLRASADWLVCKEACEPGAANLFLNLLITEAGGAEINTQAKQLFAWADSRTGMAVISEDGEAEVTATGDTYRLRLPSPEFQGFAAQGGDVRFFPEDPKPIAMSATQVVEFSRDEELTLLLERNPTAAEPVDRLAGVLAWHNPEDMNDTRFFRVDLPVRNVAQSQ</sequence>
<dbReference type="RefSeq" id="WP_184678358.1">
    <property type="nucleotide sequence ID" value="NZ_JACHGY010000001.1"/>
</dbReference>
<feature type="domain" description="Thiol:disulfide interchange protein DsbD N-terminal" evidence="1">
    <location>
        <begin position="51"/>
        <end position="170"/>
    </location>
</feature>
<evidence type="ECO:0000313" key="2">
    <source>
        <dbReference type="EMBL" id="MBB6430865.1"/>
    </source>
</evidence>
<reference evidence="2 3" key="1">
    <citation type="submission" date="2020-08" db="EMBL/GenBank/DDBJ databases">
        <title>Genomic Encyclopedia of Type Strains, Phase IV (KMG-IV): sequencing the most valuable type-strain genomes for metagenomic binning, comparative biology and taxonomic classification.</title>
        <authorList>
            <person name="Goeker M."/>
        </authorList>
    </citation>
    <scope>NUCLEOTIDE SEQUENCE [LARGE SCALE GENOMIC DNA]</scope>
    <source>
        <strain evidence="2 3">DSM 103725</strain>
    </source>
</reference>
<dbReference type="Pfam" id="PF11412">
    <property type="entry name" value="DsbD_N"/>
    <property type="match status" value="1"/>
</dbReference>
<dbReference type="EMBL" id="JACHGY010000001">
    <property type="protein sequence ID" value="MBB6430865.1"/>
    <property type="molecule type" value="Genomic_DNA"/>
</dbReference>
<comment type="caution">
    <text evidence="2">The sequence shown here is derived from an EMBL/GenBank/DDBJ whole genome shotgun (WGS) entry which is preliminary data.</text>
</comment>
<dbReference type="InterPro" id="IPR028250">
    <property type="entry name" value="DsbDN"/>
</dbReference>
<accession>A0A7X0H7S8</accession>
<name>A0A7X0H7S8_9BACT</name>
<evidence type="ECO:0000313" key="3">
    <source>
        <dbReference type="Proteomes" id="UP000541810"/>
    </source>
</evidence>
<proteinExistence type="predicted"/>
<evidence type="ECO:0000259" key="1">
    <source>
        <dbReference type="Pfam" id="PF11412"/>
    </source>
</evidence>
<protein>
    <submittedName>
        <fullName evidence="2">DsbC/DsbD-like thiol-disulfide interchange protein</fullName>
    </submittedName>
</protein>
<keyword evidence="3" id="KW-1185">Reference proteome</keyword>